<dbReference type="NCBIfam" id="TIGR01840">
    <property type="entry name" value="esterase_phb"/>
    <property type="match status" value="1"/>
</dbReference>
<dbReference type="InterPro" id="IPR010126">
    <property type="entry name" value="Esterase_phb"/>
</dbReference>
<keyword evidence="2" id="KW-0378">Hydrolase</keyword>
<dbReference type="Gene3D" id="3.40.50.1820">
    <property type="entry name" value="alpha/beta hydrolase"/>
    <property type="match status" value="1"/>
</dbReference>
<evidence type="ECO:0000313" key="6">
    <source>
        <dbReference type="Proteomes" id="UP000695264"/>
    </source>
</evidence>
<organism evidence="5 6">
    <name type="scientific">Streptomyces zingiberis</name>
    <dbReference type="NCBI Taxonomy" id="2053010"/>
    <lineage>
        <taxon>Bacteria</taxon>
        <taxon>Bacillati</taxon>
        <taxon>Actinomycetota</taxon>
        <taxon>Actinomycetes</taxon>
        <taxon>Kitasatosporales</taxon>
        <taxon>Streptomycetaceae</taxon>
        <taxon>Streptomyces</taxon>
    </lineage>
</organism>
<dbReference type="EMBL" id="JAATEN010000004">
    <property type="protein sequence ID" value="NJQ00182.1"/>
    <property type="molecule type" value="Genomic_DNA"/>
</dbReference>
<feature type="region of interest" description="Disordered" evidence="3">
    <location>
        <begin position="254"/>
        <end position="276"/>
    </location>
</feature>
<proteinExistence type="predicted"/>
<dbReference type="RefSeq" id="WP_168100808.1">
    <property type="nucleotide sequence ID" value="NZ_JAATEN010000004.1"/>
</dbReference>
<evidence type="ECO:0000256" key="1">
    <source>
        <dbReference type="ARBA" id="ARBA00022729"/>
    </source>
</evidence>
<comment type="caution">
    <text evidence="5">The sequence shown here is derived from an EMBL/GenBank/DDBJ whole genome shotgun (WGS) entry which is preliminary data.</text>
</comment>
<dbReference type="Proteomes" id="UP000695264">
    <property type="component" value="Unassembled WGS sequence"/>
</dbReference>
<feature type="signal peptide" evidence="4">
    <location>
        <begin position="1"/>
        <end position="30"/>
    </location>
</feature>
<sequence length="311" mass="33124">MARLRAALAVLAGALMILTAGIVSPTTAQAASLVEVTNFGSNPGNTRMHVYVPDNRPANPAIVVAMHGCGGNGPGFFQGSEFRSLADRHGFVLIFPTATKQTAMSNCFDVWSDASKRRGGGSDPASIVSMVEYVQRQYQGDPQRVFVTGSSSGGMETQALLALYPDVFKAGAAFMGVPFSCFLNEADFAPWTSQCVNGRKDQSPQQWGDAVRQAYPGYTGQRPRVQLWHGTNDTLIPFQLHGEAAEQWTNVAGLSQTPTSTDQPQPSWQRQRFADSSGTVRVESIAVQGAGHSLPMGGMAASAVQFFGLSG</sequence>
<reference evidence="5 6" key="1">
    <citation type="submission" date="2020-03" db="EMBL/GenBank/DDBJ databases">
        <title>WGS of actinomycetes isolated from Thailand.</title>
        <authorList>
            <person name="Thawai C."/>
        </authorList>
    </citation>
    <scope>NUCLEOTIDE SEQUENCE [LARGE SCALE GENOMIC DNA]</scope>
    <source>
        <strain evidence="5 6">PLAI 1-29</strain>
    </source>
</reference>
<dbReference type="PANTHER" id="PTHR43037">
    <property type="entry name" value="UNNAMED PRODUCT-RELATED"/>
    <property type="match status" value="1"/>
</dbReference>
<evidence type="ECO:0000256" key="2">
    <source>
        <dbReference type="ARBA" id="ARBA00022801"/>
    </source>
</evidence>
<protein>
    <submittedName>
        <fullName evidence="5">PHB depolymerase family esterase</fullName>
    </submittedName>
</protein>
<keyword evidence="1 4" id="KW-0732">Signal</keyword>
<feature type="chain" id="PRO_5046561046" evidence="4">
    <location>
        <begin position="31"/>
        <end position="311"/>
    </location>
</feature>
<evidence type="ECO:0000256" key="4">
    <source>
        <dbReference type="SAM" id="SignalP"/>
    </source>
</evidence>
<dbReference type="InterPro" id="IPR029058">
    <property type="entry name" value="AB_hydrolase_fold"/>
</dbReference>
<keyword evidence="6" id="KW-1185">Reference proteome</keyword>
<dbReference type="PANTHER" id="PTHR43037:SF5">
    <property type="entry name" value="FERULOYL ESTERASE"/>
    <property type="match status" value="1"/>
</dbReference>
<accession>A0ABX1BR38</accession>
<evidence type="ECO:0000256" key="3">
    <source>
        <dbReference type="SAM" id="MobiDB-lite"/>
    </source>
</evidence>
<gene>
    <name evidence="5" type="ORF">HCK00_06440</name>
</gene>
<dbReference type="SUPFAM" id="SSF53474">
    <property type="entry name" value="alpha/beta-Hydrolases"/>
    <property type="match status" value="2"/>
</dbReference>
<evidence type="ECO:0000313" key="5">
    <source>
        <dbReference type="EMBL" id="NJQ00182.1"/>
    </source>
</evidence>
<name>A0ABX1BR38_9ACTN</name>
<dbReference type="InterPro" id="IPR050955">
    <property type="entry name" value="Plant_Biomass_Hydrol_Est"/>
</dbReference>
<dbReference type="Pfam" id="PF10503">
    <property type="entry name" value="Esterase_PHB"/>
    <property type="match status" value="1"/>
</dbReference>